<keyword evidence="1" id="KW-1133">Transmembrane helix</keyword>
<feature type="transmembrane region" description="Helical" evidence="1">
    <location>
        <begin position="34"/>
        <end position="55"/>
    </location>
</feature>
<accession>A0A0M6XKU0</accession>
<evidence type="ECO:0000313" key="2">
    <source>
        <dbReference type="EMBL" id="CTQ31719.1"/>
    </source>
</evidence>
<feature type="transmembrane region" description="Helical" evidence="1">
    <location>
        <begin position="12"/>
        <end position="28"/>
    </location>
</feature>
<dbReference type="STRING" id="282197.SAMN04488517_106147"/>
<gene>
    <name evidence="2" type="ORF">JAN5088_00478</name>
</gene>
<evidence type="ECO:0000313" key="3">
    <source>
        <dbReference type="Proteomes" id="UP000048908"/>
    </source>
</evidence>
<evidence type="ECO:0000256" key="1">
    <source>
        <dbReference type="SAM" id="Phobius"/>
    </source>
</evidence>
<sequence>MRESLADVLSRDYVGALIGSVAFPILLLPSLRLITASFAIGLTNALVALPNVFRLRDHLDDYRRMLV</sequence>
<dbReference type="Proteomes" id="UP000048908">
    <property type="component" value="Unassembled WGS sequence"/>
</dbReference>
<dbReference type="RefSeq" id="WP_143114847.1">
    <property type="nucleotide sequence ID" value="NZ_CXPG01000011.1"/>
</dbReference>
<dbReference type="EMBL" id="CXPG01000011">
    <property type="protein sequence ID" value="CTQ31719.1"/>
    <property type="molecule type" value="Genomic_DNA"/>
</dbReference>
<keyword evidence="1" id="KW-0812">Transmembrane</keyword>
<organism evidence="2 3">
    <name type="scientific">Jannaschia rubra</name>
    <dbReference type="NCBI Taxonomy" id="282197"/>
    <lineage>
        <taxon>Bacteria</taxon>
        <taxon>Pseudomonadati</taxon>
        <taxon>Pseudomonadota</taxon>
        <taxon>Alphaproteobacteria</taxon>
        <taxon>Rhodobacterales</taxon>
        <taxon>Roseobacteraceae</taxon>
        <taxon>Jannaschia</taxon>
    </lineage>
</organism>
<keyword evidence="3" id="KW-1185">Reference proteome</keyword>
<protein>
    <submittedName>
        <fullName evidence="2">Spermidine synthase</fullName>
    </submittedName>
</protein>
<dbReference type="AlphaFoldDB" id="A0A0M6XKU0"/>
<proteinExistence type="predicted"/>
<keyword evidence="1" id="KW-0472">Membrane</keyword>
<reference evidence="2 3" key="1">
    <citation type="submission" date="2015-07" db="EMBL/GenBank/DDBJ databases">
        <authorList>
            <person name="Noorani M."/>
        </authorList>
    </citation>
    <scope>NUCLEOTIDE SEQUENCE [LARGE SCALE GENOMIC DNA]</scope>
    <source>
        <strain evidence="2 3">CECT 5088</strain>
    </source>
</reference>
<name>A0A0M6XKU0_9RHOB</name>